<dbReference type="Gene3D" id="2.102.10.10">
    <property type="entry name" value="Rieske [2Fe-2S] iron-sulphur domain"/>
    <property type="match status" value="1"/>
</dbReference>
<evidence type="ECO:0000256" key="3">
    <source>
        <dbReference type="ARBA" id="ARBA00023004"/>
    </source>
</evidence>
<gene>
    <name evidence="6" type="ORF">CH339_12715</name>
</gene>
<evidence type="ECO:0000259" key="5">
    <source>
        <dbReference type="PROSITE" id="PS51296"/>
    </source>
</evidence>
<organism evidence="6 7">
    <name type="scientific">Rhodobium orientis</name>
    <dbReference type="NCBI Taxonomy" id="34017"/>
    <lineage>
        <taxon>Bacteria</taxon>
        <taxon>Pseudomonadati</taxon>
        <taxon>Pseudomonadota</taxon>
        <taxon>Alphaproteobacteria</taxon>
        <taxon>Hyphomicrobiales</taxon>
        <taxon>Rhodobiaceae</taxon>
        <taxon>Rhodobium</taxon>
    </lineage>
</organism>
<dbReference type="Pfam" id="PF00355">
    <property type="entry name" value="Rieske"/>
    <property type="match status" value="1"/>
</dbReference>
<protein>
    <recommendedName>
        <fullName evidence="5">Rieske domain-containing protein</fullName>
    </recommendedName>
</protein>
<keyword evidence="4" id="KW-0411">Iron-sulfur</keyword>
<keyword evidence="7" id="KW-1185">Reference proteome</keyword>
<dbReference type="PANTHER" id="PTHR40261:SF1">
    <property type="entry name" value="RIESKE DOMAIN-CONTAINING PROTEIN"/>
    <property type="match status" value="1"/>
</dbReference>
<keyword evidence="3" id="KW-0408">Iron</keyword>
<dbReference type="InterPro" id="IPR036922">
    <property type="entry name" value="Rieske_2Fe-2S_sf"/>
</dbReference>
<evidence type="ECO:0000256" key="4">
    <source>
        <dbReference type="ARBA" id="ARBA00023014"/>
    </source>
</evidence>
<name>A0A327JME0_9HYPH</name>
<proteinExistence type="predicted"/>
<dbReference type="CDD" id="cd03467">
    <property type="entry name" value="Rieske"/>
    <property type="match status" value="1"/>
</dbReference>
<dbReference type="InterPro" id="IPR017941">
    <property type="entry name" value="Rieske_2Fe-2S"/>
</dbReference>
<dbReference type="PROSITE" id="PS51296">
    <property type="entry name" value="RIESKE"/>
    <property type="match status" value="1"/>
</dbReference>
<evidence type="ECO:0000313" key="7">
    <source>
        <dbReference type="Proteomes" id="UP000249299"/>
    </source>
</evidence>
<evidence type="ECO:0000256" key="1">
    <source>
        <dbReference type="ARBA" id="ARBA00022714"/>
    </source>
</evidence>
<reference evidence="6 7" key="1">
    <citation type="submission" date="2017-07" db="EMBL/GenBank/DDBJ databases">
        <title>Draft Genome Sequences of Select Purple Nonsulfur Bacteria.</title>
        <authorList>
            <person name="Lasarre B."/>
            <person name="Mckinlay J.B."/>
        </authorList>
    </citation>
    <scope>NUCLEOTIDE SEQUENCE [LARGE SCALE GENOMIC DNA]</scope>
    <source>
        <strain evidence="6 7">DSM 11290</strain>
    </source>
</reference>
<keyword evidence="1" id="KW-0001">2Fe-2S</keyword>
<accession>A0A327JME0</accession>
<dbReference type="SUPFAM" id="SSF50022">
    <property type="entry name" value="ISP domain"/>
    <property type="match status" value="1"/>
</dbReference>
<comment type="caution">
    <text evidence="6">The sequence shown here is derived from an EMBL/GenBank/DDBJ whole genome shotgun (WGS) entry which is preliminary data.</text>
</comment>
<dbReference type="Proteomes" id="UP000249299">
    <property type="component" value="Unassembled WGS sequence"/>
</dbReference>
<dbReference type="AlphaFoldDB" id="A0A327JME0"/>
<keyword evidence="2" id="KW-0479">Metal-binding</keyword>
<dbReference type="GO" id="GO:0051537">
    <property type="term" value="F:2 iron, 2 sulfur cluster binding"/>
    <property type="evidence" value="ECO:0007669"/>
    <property type="project" value="UniProtKB-KW"/>
</dbReference>
<dbReference type="EMBL" id="NPEV01000026">
    <property type="protein sequence ID" value="RAI26756.1"/>
    <property type="molecule type" value="Genomic_DNA"/>
</dbReference>
<sequence length="121" mass="12398">MAMLLGPFRGSALIATADLADPGAESVILGSGMDRIDIVVVRLGGEIRAFLNECPHALTTLETFDGRFFDADDPSLLVCSTHGARFSALTGLCVAGPCLGRALAAVPVAVDDGIIRVAADG</sequence>
<dbReference type="PANTHER" id="PTHR40261">
    <property type="match status" value="1"/>
</dbReference>
<dbReference type="GO" id="GO:0046872">
    <property type="term" value="F:metal ion binding"/>
    <property type="evidence" value="ECO:0007669"/>
    <property type="project" value="UniProtKB-KW"/>
</dbReference>
<evidence type="ECO:0000256" key="2">
    <source>
        <dbReference type="ARBA" id="ARBA00022723"/>
    </source>
</evidence>
<feature type="domain" description="Rieske" evidence="5">
    <location>
        <begin position="14"/>
        <end position="117"/>
    </location>
</feature>
<evidence type="ECO:0000313" key="6">
    <source>
        <dbReference type="EMBL" id="RAI26756.1"/>
    </source>
</evidence>